<dbReference type="OrthoDB" id="9780658at2"/>
<dbReference type="PANTHER" id="PTHR43498:SF1">
    <property type="entry name" value="COB--COM HETERODISULFIDE REDUCTASE IRON-SULFUR SUBUNIT A"/>
    <property type="match status" value="1"/>
</dbReference>
<reference evidence="6" key="1">
    <citation type="submission" date="2014-08" db="EMBL/GenBank/DDBJ databases">
        <title>Comparative genomics of the Paenibacillus odorifer group.</title>
        <authorList>
            <person name="den Bakker H.C."/>
            <person name="Tsai Y.-C.Y.-C."/>
            <person name="Martin N."/>
            <person name="Korlach J."/>
            <person name="Wiedmann M."/>
        </authorList>
    </citation>
    <scope>NUCLEOTIDE SEQUENCE [LARGE SCALE GENOMIC DNA]</scope>
    <source>
        <strain evidence="6">DSM 13188</strain>
    </source>
</reference>
<keyword evidence="1" id="KW-0004">4Fe-4S</keyword>
<keyword evidence="3" id="KW-0560">Oxidoreductase</keyword>
<dbReference type="AlphaFoldDB" id="A0A089L977"/>
<dbReference type="GO" id="GO:0046872">
    <property type="term" value="F:metal ion binding"/>
    <property type="evidence" value="ECO:0007669"/>
    <property type="project" value="UniProtKB-KW"/>
</dbReference>
<protein>
    <submittedName>
        <fullName evidence="6">Pyridine nucleotide-disulfide oxidoreductase</fullName>
    </submittedName>
</protein>
<dbReference type="Gene3D" id="2.60.120.260">
    <property type="entry name" value="Galactose-binding domain-like"/>
    <property type="match status" value="1"/>
</dbReference>
<dbReference type="InterPro" id="IPR036188">
    <property type="entry name" value="FAD/NAD-bd_sf"/>
</dbReference>
<dbReference type="EMBL" id="CP009285">
    <property type="protein sequence ID" value="AIQ57362.1"/>
    <property type="molecule type" value="Genomic_DNA"/>
</dbReference>
<keyword evidence="7" id="KW-1185">Reference proteome</keyword>
<dbReference type="Proteomes" id="UP000029518">
    <property type="component" value="Chromosome"/>
</dbReference>
<dbReference type="SUPFAM" id="SSF51905">
    <property type="entry name" value="FAD/NAD(P)-binding domain"/>
    <property type="match status" value="1"/>
</dbReference>
<evidence type="ECO:0000256" key="2">
    <source>
        <dbReference type="ARBA" id="ARBA00022723"/>
    </source>
</evidence>
<evidence type="ECO:0000313" key="7">
    <source>
        <dbReference type="Proteomes" id="UP000029518"/>
    </source>
</evidence>
<gene>
    <name evidence="6" type="ORF">PBOR_10815</name>
</gene>
<dbReference type="InterPro" id="IPR008979">
    <property type="entry name" value="Galactose-bd-like_sf"/>
</dbReference>
<dbReference type="SUPFAM" id="SSF49785">
    <property type="entry name" value="Galactose-binding domain-like"/>
    <property type="match status" value="1"/>
</dbReference>
<evidence type="ECO:0000256" key="5">
    <source>
        <dbReference type="ARBA" id="ARBA00023014"/>
    </source>
</evidence>
<dbReference type="InterPro" id="IPR039650">
    <property type="entry name" value="HdrA-like"/>
</dbReference>
<dbReference type="KEGG" id="pbd:PBOR_10815"/>
<keyword evidence="4" id="KW-0408">Iron</keyword>
<dbReference type="Gene3D" id="3.50.50.60">
    <property type="entry name" value="FAD/NAD(P)-binding domain"/>
    <property type="match status" value="1"/>
</dbReference>
<evidence type="ECO:0000313" key="6">
    <source>
        <dbReference type="EMBL" id="AIQ57362.1"/>
    </source>
</evidence>
<proteinExistence type="predicted"/>
<dbReference type="HOGENOM" id="CLU_010695_0_0_9"/>
<dbReference type="RefSeq" id="WP_042211606.1">
    <property type="nucleotide sequence ID" value="NZ_CP009285.1"/>
</dbReference>
<accession>A0A089L977</accession>
<dbReference type="PANTHER" id="PTHR43498">
    <property type="entry name" value="FERREDOXIN:COB-COM HETERODISULFIDE REDUCTASE SUBUNIT A"/>
    <property type="match status" value="1"/>
</dbReference>
<organism evidence="6 7">
    <name type="scientific">Paenibacillus borealis</name>
    <dbReference type="NCBI Taxonomy" id="160799"/>
    <lineage>
        <taxon>Bacteria</taxon>
        <taxon>Bacillati</taxon>
        <taxon>Bacillota</taxon>
        <taxon>Bacilli</taxon>
        <taxon>Bacillales</taxon>
        <taxon>Paenibacillaceae</taxon>
        <taxon>Paenibacillus</taxon>
    </lineage>
</organism>
<dbReference type="Pfam" id="PF12831">
    <property type="entry name" value="FAD_oxidored"/>
    <property type="match status" value="1"/>
</dbReference>
<keyword evidence="5" id="KW-0411">Iron-sulfur</keyword>
<keyword evidence="2" id="KW-0479">Metal-binding</keyword>
<dbReference type="GO" id="GO:0016491">
    <property type="term" value="F:oxidoreductase activity"/>
    <property type="evidence" value="ECO:0007669"/>
    <property type="project" value="UniProtKB-KW"/>
</dbReference>
<evidence type="ECO:0000256" key="3">
    <source>
        <dbReference type="ARBA" id="ARBA00023002"/>
    </source>
</evidence>
<sequence length="750" mass="82788">MRKETVKTDVTVVGGGLAGVCAAIAAARLGQKVALVNNRPVLGGNSSSEVRVWVCGATSHGIHRYARETGIMGELFVENQYRNKDGNPYLWDMVVLEAVQAEPNIQLFLNTDVHEAEADEEAGGGRRIRSVTGWMMGSERSIRFESPVYLDCTGDGLVGFLAGAKYRLGREAREEFNEEWAPEVPDDITLGSTLLFYTKDAGHPVKFIPPAMAIDVTQTSITENRIIRSGDNGCAYWWIEFGGEQDTVHDNEAIRDELWSIIYGIWGYIKNSGKFDAGNMTLEWVGSLPGKREYRRFVGDYILNQNDILAQREFTDRIGFGGWSIDLHPPQGVYATESGSKHMYSDGSYHIPFRSLYSVNVNNLLMAGRDISASHVAFGTTRVMATCAVIGEAAGTGAALCAAKGITPRELHAGHLQELQQTMLRQDASVLGLRNEDVADLALRAAVSASSERSRFAVEESAFTVLLETDIGITVPADPLLDGIELLVDAGEAAELTVELWETGRPENYVPHALVQTASASVSAGERQWVKLALHWQPETPRNAFLIVKANAAIALHMADQPASGMLAYWKRDKPVVSRDFGENQPAQPLVLWDKKKFDHTAPCIRLAGPTQAFAADKAVDGYLRPYGGPHFWSSEQLVPGRPEWLELSWSTPVAIREVHITFNDDVNEDLINLHHHITPFDILPTLVKDYRIEAYTGGEWTMVAEVQDNHKRKHVHTLSEAVTTDRLRFVVLSTNGSGYAEIIEVRAYA</sequence>
<evidence type="ECO:0000256" key="1">
    <source>
        <dbReference type="ARBA" id="ARBA00022485"/>
    </source>
</evidence>
<dbReference type="GO" id="GO:0051539">
    <property type="term" value="F:4 iron, 4 sulfur cluster binding"/>
    <property type="evidence" value="ECO:0007669"/>
    <property type="project" value="UniProtKB-KW"/>
</dbReference>
<name>A0A089L977_PAEBO</name>
<evidence type="ECO:0000256" key="4">
    <source>
        <dbReference type="ARBA" id="ARBA00023004"/>
    </source>
</evidence>